<gene>
    <name evidence="2" type="ORF">C5746_02595</name>
</gene>
<sequence>MTTAPGGDELRIRRFLRDRGLGIPCAEPVTSQRTVTPARPVEPRWPAPLSPALLVAYAGVVFLAVAIIGDVLS</sequence>
<keyword evidence="1" id="KW-0812">Transmembrane</keyword>
<organism evidence="2 3">
    <name type="scientific">Streptomyces atratus</name>
    <dbReference type="NCBI Taxonomy" id="1893"/>
    <lineage>
        <taxon>Bacteria</taxon>
        <taxon>Bacillati</taxon>
        <taxon>Actinomycetota</taxon>
        <taxon>Actinomycetes</taxon>
        <taxon>Kitasatosporales</taxon>
        <taxon>Streptomycetaceae</taxon>
        <taxon>Streptomyces</taxon>
    </lineage>
</organism>
<keyword evidence="1" id="KW-1133">Transmembrane helix</keyword>
<evidence type="ECO:0000313" key="2">
    <source>
        <dbReference type="EMBL" id="AXE76037.1"/>
    </source>
</evidence>
<keyword evidence="1" id="KW-0472">Membrane</keyword>
<proteinExistence type="predicted"/>
<dbReference type="AlphaFoldDB" id="A0A2Z5J6U9"/>
<accession>A0A2Z5J6U9</accession>
<dbReference type="KEGG" id="sata:C5746_02595"/>
<evidence type="ECO:0000256" key="1">
    <source>
        <dbReference type="SAM" id="Phobius"/>
    </source>
</evidence>
<reference evidence="2 3" key="1">
    <citation type="journal article" date="2018" name="Front. Microbiol.">
        <title>Genome Sequencing of Streptomyces atratus SCSIOZH16 and Activation Production of Nocardamine via Metabolic Engineering.</title>
        <authorList>
            <person name="Li Y."/>
            <person name="Zhang C."/>
            <person name="Liu C."/>
            <person name="Ju J."/>
            <person name="Ma J."/>
        </authorList>
    </citation>
    <scope>NUCLEOTIDE SEQUENCE [LARGE SCALE GENOMIC DNA]</scope>
    <source>
        <strain evidence="2 3">SCSIO_ZH16</strain>
    </source>
</reference>
<protein>
    <submittedName>
        <fullName evidence="2">Uncharacterized protein</fullName>
    </submittedName>
</protein>
<dbReference type="Proteomes" id="UP000252698">
    <property type="component" value="Chromosome"/>
</dbReference>
<evidence type="ECO:0000313" key="3">
    <source>
        <dbReference type="Proteomes" id="UP000252698"/>
    </source>
</evidence>
<dbReference type="EMBL" id="CP027306">
    <property type="protein sequence ID" value="AXE76037.1"/>
    <property type="molecule type" value="Genomic_DNA"/>
</dbReference>
<name>A0A2Z5J6U9_STRAR</name>
<feature type="transmembrane region" description="Helical" evidence="1">
    <location>
        <begin position="52"/>
        <end position="72"/>
    </location>
</feature>